<dbReference type="EMBL" id="CP003229">
    <property type="protein sequence ID" value="AEW98810.1"/>
    <property type="molecule type" value="Genomic_DNA"/>
</dbReference>
<dbReference type="SUPFAM" id="SSF53474">
    <property type="entry name" value="alpha/beta-Hydrolases"/>
    <property type="match status" value="1"/>
</dbReference>
<dbReference type="Pfam" id="PF00561">
    <property type="entry name" value="Abhydrolase_1"/>
    <property type="match status" value="1"/>
</dbReference>
<dbReference type="PANTHER" id="PTHR32015">
    <property type="entry name" value="FASTING INDUCED LIPASE"/>
    <property type="match status" value="1"/>
</dbReference>
<feature type="domain" description="AB hydrolase-1" evidence="2">
    <location>
        <begin position="120"/>
        <end position="201"/>
    </location>
</feature>
<sequence length="374" mass="40450">MPMERQRALTSHRRPTAGRTPRRRSVRSLVSAVCVAAATALTCATVPSAAAQPAAPEPSAGHRATPDARRALLPPTGPVTSGPGITTFPLAVVASVPHPDAPPPGADDWHCRPTPRHPRPVILIHGTYENAFDNWNYLSPVLKRHGYCVFTPNLGAPPGEIFKATRHIPFSARQLARYVERVRAATGARQVDLVGHSQGGGALPRWYINWEGGADPRNPARNKVRRLIALSPGNHGTTFLGPGLLVKELGVMRATRPITGRAIEEVTQGDRFNYELDRLGDTRPGVEYTNIVTRLDEVVTPYDHQYLKAGPGAKVNNFTIQDICPADLAEHGAISYDPVAFQLILNALDPATAHRPDCELVLPLLGAPVDIPVR</sequence>
<dbReference type="GO" id="GO:0016042">
    <property type="term" value="P:lipid catabolic process"/>
    <property type="evidence" value="ECO:0007669"/>
    <property type="project" value="InterPro"/>
</dbReference>
<dbReference type="GO" id="GO:0016298">
    <property type="term" value="F:lipase activity"/>
    <property type="evidence" value="ECO:0007669"/>
    <property type="project" value="TreeGrafter"/>
</dbReference>
<evidence type="ECO:0000256" key="1">
    <source>
        <dbReference type="SAM" id="MobiDB-lite"/>
    </source>
</evidence>
<keyword evidence="3" id="KW-0614">Plasmid</keyword>
<dbReference type="PATRIC" id="fig|1003195.29.peg.6414"/>
<evidence type="ECO:0000313" key="3">
    <source>
        <dbReference type="EMBL" id="AEW98810.1"/>
    </source>
</evidence>
<feature type="region of interest" description="Disordered" evidence="1">
    <location>
        <begin position="1"/>
        <end position="27"/>
    </location>
</feature>
<proteinExistence type="predicted"/>
<dbReference type="PANTHER" id="PTHR32015:SF1">
    <property type="entry name" value="LIPASE"/>
    <property type="match status" value="1"/>
</dbReference>
<dbReference type="InterPro" id="IPR029058">
    <property type="entry name" value="AB_hydrolase_fold"/>
</dbReference>
<dbReference type="HOGENOM" id="CLU_029537_1_1_11"/>
<evidence type="ECO:0000313" key="4">
    <source>
        <dbReference type="Proteomes" id="UP000007842"/>
    </source>
</evidence>
<accession>G8XGY3</accession>
<geneLocation type="plasmid" evidence="3 4">
    <name>pSCATT</name>
</geneLocation>
<dbReference type="AlphaFoldDB" id="G8XGY3"/>
<name>G8XGY3_STREN</name>
<dbReference type="Gene3D" id="3.40.50.1820">
    <property type="entry name" value="alpha/beta hydrolase"/>
    <property type="match status" value="1"/>
</dbReference>
<dbReference type="InterPro" id="IPR000073">
    <property type="entry name" value="AB_hydrolase_1"/>
</dbReference>
<gene>
    <name evidence="3" type="ordered locus">SCATT_p06170</name>
</gene>
<dbReference type="InterPro" id="IPR002918">
    <property type="entry name" value="Lipase_EstA/Esterase_EstB"/>
</dbReference>
<protein>
    <submittedName>
        <fullName evidence="3">Lipase class 2</fullName>
    </submittedName>
</protein>
<keyword evidence="4" id="KW-1185">Reference proteome</keyword>
<feature type="compositionally biased region" description="Low complexity" evidence="1">
    <location>
        <begin position="50"/>
        <end position="59"/>
    </location>
</feature>
<organism evidence="3 4">
    <name type="scientific">Streptantibioticus cattleyicolor (strain ATCC 35852 / DSM 46488 / JCM 4925 / NBRC 14057 / NRRL 8057)</name>
    <name type="common">Streptomyces cattleya</name>
    <dbReference type="NCBI Taxonomy" id="1003195"/>
    <lineage>
        <taxon>Bacteria</taxon>
        <taxon>Bacillati</taxon>
        <taxon>Actinomycetota</taxon>
        <taxon>Actinomycetes</taxon>
        <taxon>Kitasatosporales</taxon>
        <taxon>Streptomycetaceae</taxon>
        <taxon>Streptantibioticus</taxon>
    </lineage>
</organism>
<evidence type="ECO:0000259" key="2">
    <source>
        <dbReference type="Pfam" id="PF00561"/>
    </source>
</evidence>
<dbReference type="KEGG" id="scy:SCATT_p06170"/>
<dbReference type="Proteomes" id="UP000007842">
    <property type="component" value="Plasmid pSCATT"/>
</dbReference>
<feature type="compositionally biased region" description="Basic residues" evidence="1">
    <location>
        <begin position="10"/>
        <end position="26"/>
    </location>
</feature>
<feature type="region of interest" description="Disordered" evidence="1">
    <location>
        <begin position="50"/>
        <end position="84"/>
    </location>
</feature>
<reference evidence="4" key="1">
    <citation type="submission" date="2011-12" db="EMBL/GenBank/DDBJ databases">
        <title>Complete genome sequence of Streptomyces cattleya strain DSM 46488.</title>
        <authorList>
            <person name="Ou H.-Y."/>
            <person name="Li P."/>
            <person name="Zhao C."/>
            <person name="O'Hagan D."/>
            <person name="Deng Z."/>
        </authorList>
    </citation>
    <scope>NUCLEOTIDE SEQUENCE [LARGE SCALE GENOMIC DNA]</scope>
    <source>
        <strain evidence="4">ATCC 35852 / DSM 46488 / JCM 4925 / NBRC 14057 / NRRL 8057</strain>
        <plasmid evidence="4">Plasmid pSCATT</plasmid>
    </source>
</reference>